<dbReference type="Pfam" id="PF05834">
    <property type="entry name" value="Lycopene_cycl"/>
    <property type="match status" value="1"/>
</dbReference>
<reference evidence="2 3" key="1">
    <citation type="submission" date="2014-11" db="EMBL/GenBank/DDBJ databases">
        <title>Genomics and ecophysiology of heterotrophic nitrogen fixing bacteria isolated from estuarine surface water.</title>
        <authorList>
            <person name="Bentzon-Tilia M."/>
            <person name="Severin I."/>
            <person name="Hansen L.H."/>
            <person name="Riemann L."/>
        </authorList>
    </citation>
    <scope>NUCLEOTIDE SEQUENCE [LARGE SCALE GENOMIC DNA]</scope>
    <source>
        <strain evidence="2 3">BAL361</strain>
    </source>
</reference>
<protein>
    <submittedName>
        <fullName evidence="2">Lycopene cyclase</fullName>
    </submittedName>
</protein>
<dbReference type="GO" id="GO:0045436">
    <property type="term" value="F:lycopene beta cyclase activity"/>
    <property type="evidence" value="ECO:0007669"/>
    <property type="project" value="InterPro"/>
</dbReference>
<evidence type="ECO:0000256" key="1">
    <source>
        <dbReference type="ARBA" id="ARBA00006599"/>
    </source>
</evidence>
<dbReference type="NCBIfam" id="TIGR01789">
    <property type="entry name" value="lycopene_cycl"/>
    <property type="match status" value="1"/>
</dbReference>
<dbReference type="GO" id="GO:0016705">
    <property type="term" value="F:oxidoreductase activity, acting on paired donors, with incorporation or reduction of molecular oxygen"/>
    <property type="evidence" value="ECO:0007669"/>
    <property type="project" value="InterPro"/>
</dbReference>
<dbReference type="GO" id="GO:0016117">
    <property type="term" value="P:carotenoid biosynthetic process"/>
    <property type="evidence" value="ECO:0007669"/>
    <property type="project" value="InterPro"/>
</dbReference>
<dbReference type="InterPro" id="IPR036188">
    <property type="entry name" value="FAD/NAD-bd_sf"/>
</dbReference>
<dbReference type="AlphaFoldDB" id="A0A0D7ECJ6"/>
<evidence type="ECO:0000313" key="3">
    <source>
        <dbReference type="Proteomes" id="UP000032439"/>
    </source>
</evidence>
<dbReference type="NCBIfam" id="TIGR01790">
    <property type="entry name" value="carotene-cycl"/>
    <property type="match status" value="1"/>
</dbReference>
<comment type="caution">
    <text evidence="2">The sequence shown here is derived from an EMBL/GenBank/DDBJ whole genome shotgun (WGS) entry which is preliminary data.</text>
</comment>
<sequence length="396" mass="44801">MDYDRRWRVALDADLILVGGGLANGLLALRLRQQRPDLRLLLVEQGDTLGGNHTWSFHQHDLTPAQHRWLEPMVGKRWPGYEVIFPDLQRRLGSGYASIFSERFHQYLMPELSDGVRLRTTVASVESQRVRLGSGDILQAGAVIDGRGVRRTDQLALGFQKFLGQELRLQQPHGLQVPIIMDASVAQKDGYRFVYVLPLSVDSVLIEDTYYADGDAVAPEALRANIQRYAEGRGWAIREVLREEQGVLPIVLSGDIAAFWGEARGVPQSGLSAALFHPTTGYSLPDAVRLADHLVALDRWDAGSLFAAIRDYSTLQWRRRGFFRLLNRMLFMAGPADRRWAVMQRFYRLREPLIQRFYAAELTAWDRLRIVSGKPPVPVGEALRALAASNLHKDRR</sequence>
<name>A0A0D7ECJ6_STUST</name>
<dbReference type="InterPro" id="IPR010108">
    <property type="entry name" value="Lycopene_cyclase_b/e"/>
</dbReference>
<accession>A0A0D7ECJ6</accession>
<organism evidence="2 3">
    <name type="scientific">Stutzerimonas stutzeri</name>
    <name type="common">Pseudomonas stutzeri</name>
    <dbReference type="NCBI Taxonomy" id="316"/>
    <lineage>
        <taxon>Bacteria</taxon>
        <taxon>Pseudomonadati</taxon>
        <taxon>Pseudomonadota</taxon>
        <taxon>Gammaproteobacteria</taxon>
        <taxon>Pseudomonadales</taxon>
        <taxon>Pseudomonadaceae</taxon>
        <taxon>Stutzerimonas</taxon>
    </lineage>
</organism>
<proteinExistence type="inferred from homology"/>
<dbReference type="Proteomes" id="UP000032439">
    <property type="component" value="Unassembled WGS sequence"/>
</dbReference>
<dbReference type="EMBL" id="JXXD01000011">
    <property type="protein sequence ID" value="KIZ38463.1"/>
    <property type="molecule type" value="Genomic_DNA"/>
</dbReference>
<evidence type="ECO:0000313" key="2">
    <source>
        <dbReference type="EMBL" id="KIZ38463.1"/>
    </source>
</evidence>
<dbReference type="InterPro" id="IPR008461">
    <property type="entry name" value="CrtY"/>
</dbReference>
<dbReference type="PATRIC" id="fig|316.110.peg.444"/>
<comment type="similarity">
    <text evidence="1">Belongs to the lycopene cyclase family.</text>
</comment>
<dbReference type="SUPFAM" id="SSF51905">
    <property type="entry name" value="FAD/NAD(P)-binding domain"/>
    <property type="match status" value="1"/>
</dbReference>
<gene>
    <name evidence="2" type="ORF">LO50_01535</name>
</gene>